<comment type="cofactor">
    <cofactor evidence="2">
        <name>FAD</name>
        <dbReference type="ChEBI" id="CHEBI:57692"/>
    </cofactor>
</comment>
<dbReference type="EMBL" id="QWKH01000008">
    <property type="protein sequence ID" value="NBI33876.1"/>
    <property type="molecule type" value="Genomic_DNA"/>
</dbReference>
<feature type="domain" description="FMN-binding" evidence="7">
    <location>
        <begin position="72"/>
        <end position="146"/>
    </location>
</feature>
<protein>
    <submittedName>
        <fullName evidence="8">FAD-binding protein</fullName>
    </submittedName>
</protein>
<keyword evidence="4" id="KW-0285">Flavoprotein</keyword>
<sequence length="635" mass="66560">MDRRDFLRGSLAIGGVAAIGTLAGCASPKAPEADAPKADDQTAAVAAEAQGGTTRPAPDTFTDGKWIGTAMGHDDELIVELTVAGGDMAGLRVLRCDDTIGIGSTAAPMMAARILEAKDLDVDTVSGATTTSMAVRMATSDAISNAGGAEKDFRRGGTVAGGGQAQTADVDVVFMGAGTAGLIAATRLLEDGKSVILFEKQDIAGGSMPMTYSGVAAAESQLQTNYALGRHDENPMFNKEGMIGVMRRYLIAENDRFDGAMPYETAMYDNSGKLVDWLHGIGVGFYSLGVNAAYGVTPYLAPGCYMGGCGYAKDFLVDRIGALGGQIVYATKVTDLVQDADGRVTGLTAEGKDGSTWTVSAKAVCLTSGGFAANQDMIAEHYPEYAAYKFNCAPGSTGDGILLGQKAGGAIECMGRELGAFLSTTNQAGSNFEIAFLYQTTPGIIVNASGKQFGNMMSDNHGMLGRGLRDEANGGKFFYITDESGRITTNKNELYAMDTYKCLEHRGDMVHYDSVEAAAEALGLTDLAATIETHNAHALAGEEDEFGRKRLPYIDTYNGIWVVSCIPTFYLTTGGLVIDTAGHVQDASGQNIPGLYAAGDVCGSIEEKDGRPYAMGFDAAMNYGYLMAETVKAEI</sequence>
<dbReference type="PANTHER" id="PTHR43400:SF7">
    <property type="entry name" value="FAD-DEPENDENT OXIDOREDUCTASE 2 FAD BINDING DOMAIN-CONTAINING PROTEIN"/>
    <property type="match status" value="1"/>
</dbReference>
<evidence type="ECO:0000256" key="1">
    <source>
        <dbReference type="ARBA" id="ARBA00001917"/>
    </source>
</evidence>
<dbReference type="InterPro" id="IPR007329">
    <property type="entry name" value="FMN-bd"/>
</dbReference>
<dbReference type="PRINTS" id="PR00368">
    <property type="entry name" value="FADPNR"/>
</dbReference>
<dbReference type="Gene3D" id="3.90.1010.20">
    <property type="match status" value="1"/>
</dbReference>
<evidence type="ECO:0000256" key="5">
    <source>
        <dbReference type="ARBA" id="ARBA00022827"/>
    </source>
</evidence>
<dbReference type="GO" id="GO:0010181">
    <property type="term" value="F:FMN binding"/>
    <property type="evidence" value="ECO:0007669"/>
    <property type="project" value="InterPro"/>
</dbReference>
<accession>A0A7C9JD09</accession>
<dbReference type="InterPro" id="IPR036188">
    <property type="entry name" value="FAD/NAD-bd_sf"/>
</dbReference>
<dbReference type="Pfam" id="PF04205">
    <property type="entry name" value="FMN_bind"/>
    <property type="match status" value="1"/>
</dbReference>
<name>A0A7C9JD09_9BACT</name>
<dbReference type="NCBIfam" id="TIGR01409">
    <property type="entry name" value="TAT_signal_seq"/>
    <property type="match status" value="1"/>
</dbReference>
<dbReference type="InterPro" id="IPR003953">
    <property type="entry name" value="FAD-dep_OxRdtase_2_FAD-bd"/>
</dbReference>
<comment type="cofactor">
    <cofactor evidence="1">
        <name>FMN</name>
        <dbReference type="ChEBI" id="CHEBI:58210"/>
    </cofactor>
</comment>
<evidence type="ECO:0000256" key="6">
    <source>
        <dbReference type="ARBA" id="ARBA00023002"/>
    </source>
</evidence>
<evidence type="ECO:0000313" key="8">
    <source>
        <dbReference type="EMBL" id="NBI33876.1"/>
    </source>
</evidence>
<comment type="caution">
    <text evidence="8">The sequence shown here is derived from an EMBL/GenBank/DDBJ whole genome shotgun (WGS) entry which is preliminary data.</text>
</comment>
<keyword evidence="6" id="KW-0560">Oxidoreductase</keyword>
<proteinExistence type="inferred from homology"/>
<dbReference type="InterPro" id="IPR019546">
    <property type="entry name" value="TAT_signal_bac_arc"/>
</dbReference>
<evidence type="ECO:0000256" key="2">
    <source>
        <dbReference type="ARBA" id="ARBA00001974"/>
    </source>
</evidence>
<dbReference type="SMART" id="SM00900">
    <property type="entry name" value="FMN_bind"/>
    <property type="match status" value="1"/>
</dbReference>
<evidence type="ECO:0000259" key="7">
    <source>
        <dbReference type="SMART" id="SM00900"/>
    </source>
</evidence>
<dbReference type="SUPFAM" id="SSF56425">
    <property type="entry name" value="Succinate dehydrogenase/fumarate reductase flavoprotein, catalytic domain"/>
    <property type="match status" value="1"/>
</dbReference>
<keyword evidence="5" id="KW-0274">FAD</keyword>
<comment type="similarity">
    <text evidence="3">Belongs to the FAD-dependent oxidoreductase 2 family. FRD/SDH subfamily.</text>
</comment>
<dbReference type="GO" id="GO:0016020">
    <property type="term" value="C:membrane"/>
    <property type="evidence" value="ECO:0007669"/>
    <property type="project" value="InterPro"/>
</dbReference>
<evidence type="ECO:0000256" key="4">
    <source>
        <dbReference type="ARBA" id="ARBA00022630"/>
    </source>
</evidence>
<dbReference type="PANTHER" id="PTHR43400">
    <property type="entry name" value="FUMARATE REDUCTASE"/>
    <property type="match status" value="1"/>
</dbReference>
<dbReference type="Gene3D" id="3.50.50.60">
    <property type="entry name" value="FAD/NAD(P)-binding domain"/>
    <property type="match status" value="1"/>
</dbReference>
<dbReference type="AlphaFoldDB" id="A0A7C9JD09"/>
<dbReference type="GO" id="GO:0016491">
    <property type="term" value="F:oxidoreductase activity"/>
    <property type="evidence" value="ECO:0007669"/>
    <property type="project" value="UniProtKB-KW"/>
</dbReference>
<dbReference type="Pfam" id="PF00890">
    <property type="entry name" value="FAD_binding_2"/>
    <property type="match status" value="1"/>
</dbReference>
<dbReference type="SUPFAM" id="SSF51905">
    <property type="entry name" value="FAD/NAD(P)-binding domain"/>
    <property type="match status" value="1"/>
</dbReference>
<dbReference type="Gene3D" id="3.90.700.10">
    <property type="entry name" value="Succinate dehydrogenase/fumarate reductase flavoprotein, catalytic domain"/>
    <property type="match status" value="1"/>
</dbReference>
<gene>
    <name evidence="8" type="ORF">D1639_02260</name>
</gene>
<dbReference type="PROSITE" id="PS51257">
    <property type="entry name" value="PROKAR_LIPOPROTEIN"/>
    <property type="match status" value="1"/>
</dbReference>
<dbReference type="InterPro" id="IPR050315">
    <property type="entry name" value="FAD-oxidoreductase_2"/>
</dbReference>
<dbReference type="PROSITE" id="PS51318">
    <property type="entry name" value="TAT"/>
    <property type="match status" value="1"/>
</dbReference>
<dbReference type="InterPro" id="IPR006311">
    <property type="entry name" value="TAT_signal"/>
</dbReference>
<evidence type="ECO:0000256" key="3">
    <source>
        <dbReference type="ARBA" id="ARBA00008040"/>
    </source>
</evidence>
<dbReference type="InterPro" id="IPR027477">
    <property type="entry name" value="Succ_DH/fumarate_Rdtase_cat_sf"/>
</dbReference>
<organism evidence="8">
    <name type="scientific">Muribaculaceae bacterium Z82</name>
    <dbReference type="NCBI Taxonomy" id="2304548"/>
    <lineage>
        <taxon>Bacteria</taxon>
        <taxon>Pseudomonadati</taxon>
        <taxon>Bacteroidota</taxon>
        <taxon>Bacteroidia</taxon>
        <taxon>Bacteroidales</taxon>
        <taxon>Muribaculaceae</taxon>
    </lineage>
</organism>
<reference evidence="8" key="1">
    <citation type="submission" date="2018-08" db="EMBL/GenBank/DDBJ databases">
        <title>Murine metabolic-syndrome-specific gut microbial biobank.</title>
        <authorList>
            <person name="Liu C."/>
        </authorList>
    </citation>
    <scope>NUCLEOTIDE SEQUENCE [LARGE SCALE GENOMIC DNA]</scope>
    <source>
        <strain evidence="8">Z82</strain>
    </source>
</reference>